<organism evidence="2 3">
    <name type="scientific">Cutibacterium modestum HL044PA1</name>
    <dbReference type="NCBI Taxonomy" id="765109"/>
    <lineage>
        <taxon>Bacteria</taxon>
        <taxon>Bacillati</taxon>
        <taxon>Actinomycetota</taxon>
        <taxon>Actinomycetes</taxon>
        <taxon>Propionibacteriales</taxon>
        <taxon>Propionibacteriaceae</taxon>
        <taxon>Cutibacterium</taxon>
        <taxon>Cutibacterium modestum</taxon>
    </lineage>
</organism>
<feature type="region of interest" description="Disordered" evidence="1">
    <location>
        <begin position="1"/>
        <end position="27"/>
    </location>
</feature>
<name>A0ABP2K9F7_9ACTN</name>
<keyword evidence="3" id="KW-1185">Reference proteome</keyword>
<accession>A0ABP2K9F7</accession>
<evidence type="ECO:0000256" key="1">
    <source>
        <dbReference type="SAM" id="MobiDB-lite"/>
    </source>
</evidence>
<dbReference type="Proteomes" id="UP000003179">
    <property type="component" value="Unassembled WGS sequence"/>
</dbReference>
<proteinExistence type="predicted"/>
<gene>
    <name evidence="2" type="ORF">HMPREF9607_01618</name>
</gene>
<sequence length="42" mass="4837">MVLRLGSPRDEYTGFSGDPRYHPPCTTSPTPASRFVDRCRFY</sequence>
<evidence type="ECO:0000313" key="2">
    <source>
        <dbReference type="EMBL" id="EFS92276.1"/>
    </source>
</evidence>
<protein>
    <submittedName>
        <fullName evidence="2">Uncharacterized protein</fullName>
    </submittedName>
</protein>
<comment type="caution">
    <text evidence="2">The sequence shown here is derived from an EMBL/GenBank/DDBJ whole genome shotgun (WGS) entry which is preliminary data.</text>
</comment>
<evidence type="ECO:0000313" key="3">
    <source>
        <dbReference type="Proteomes" id="UP000003179"/>
    </source>
</evidence>
<reference evidence="2" key="1">
    <citation type="submission" date="2010-08" db="EMBL/GenBank/DDBJ databases">
        <authorList>
            <person name="Weinstock G."/>
            <person name="Sodergren E."/>
            <person name="Clifton S."/>
            <person name="Fulton L."/>
            <person name="Fulton B."/>
            <person name="Courtney L."/>
            <person name="Fronick C."/>
            <person name="Harrison M."/>
            <person name="Strong C."/>
            <person name="Farmer C."/>
            <person name="Delahaunty K."/>
            <person name="Markovic C."/>
            <person name="Hall O."/>
            <person name="Minx P."/>
            <person name="Tomlinson C."/>
            <person name="Mitreva M."/>
            <person name="Hou S."/>
            <person name="Chen J."/>
            <person name="Wollam A."/>
            <person name="Pepin K.H."/>
            <person name="Johnson M."/>
            <person name="Bhonagiri V."/>
            <person name="Zhang X."/>
            <person name="Suruliraj S."/>
            <person name="Warren W."/>
            <person name="Chinwalla A."/>
            <person name="Mardis E.R."/>
            <person name="Wilson R.K."/>
        </authorList>
    </citation>
    <scope>NUCLEOTIDE SEQUENCE [LARGE SCALE GENOMIC DNA]</scope>
    <source>
        <strain evidence="2">HL044PA1</strain>
    </source>
</reference>
<dbReference type="EMBL" id="ADZU01000027">
    <property type="protein sequence ID" value="EFS92276.1"/>
    <property type="molecule type" value="Genomic_DNA"/>
</dbReference>